<proteinExistence type="inferred from homology"/>
<protein>
    <submittedName>
        <fullName evidence="5">Peptidoglycan-binding protein</fullName>
    </submittedName>
</protein>
<dbReference type="InterPro" id="IPR002053">
    <property type="entry name" value="Glyco_hydro_25"/>
</dbReference>
<evidence type="ECO:0000256" key="3">
    <source>
        <dbReference type="ARBA" id="ARBA00023295"/>
    </source>
</evidence>
<comment type="similarity">
    <text evidence="1">Belongs to the glycosyl hydrolase 25 family.</text>
</comment>
<dbReference type="InterPro" id="IPR036366">
    <property type="entry name" value="PGBDSf"/>
</dbReference>
<accession>A0A7D6W3I9</accession>
<organism evidence="5 6">
    <name type="scientific">Clostridium intestinale</name>
    <dbReference type="NCBI Taxonomy" id="36845"/>
    <lineage>
        <taxon>Bacteria</taxon>
        <taxon>Bacillati</taxon>
        <taxon>Bacillota</taxon>
        <taxon>Clostridia</taxon>
        <taxon>Eubacteriales</taxon>
        <taxon>Clostridiaceae</taxon>
        <taxon>Clostridium</taxon>
    </lineage>
</organism>
<dbReference type="Pfam" id="PF01183">
    <property type="entry name" value="Glyco_hydro_25"/>
    <property type="match status" value="1"/>
</dbReference>
<dbReference type="KEGG" id="cint:HZF06_10270"/>
<dbReference type="Pfam" id="PF01471">
    <property type="entry name" value="PG_binding_1"/>
    <property type="match status" value="1"/>
</dbReference>
<dbReference type="GO" id="GO:0009253">
    <property type="term" value="P:peptidoglycan catabolic process"/>
    <property type="evidence" value="ECO:0007669"/>
    <property type="project" value="InterPro"/>
</dbReference>
<sequence length="307" mass="33783">MIKGIDISNHQPSVDFNALKNSVQVVIMKATEGVTYKDPLIESHYQKAKESGFQVGFYHFMSESTSPSEQAEAFYKAIKDKQYEILPCLDIETNNQNRSSSQITDRCLEFLNKFKELSGIDCMIYTGGYFGRDNLDSRAKGYKAWIAHYGVITPMSTGFSNVVGHQYTSSGRVQGINGNVDLNNFTEGIYISGKQTIVDKPRQEIDTNGWVARLQSECNAQGFSKQVVDNIPGSITLSGCPTLRIGASGKISRLLQERLNSLGFNCGAVDGIFGEKTRAAVIDFQASRGLSGDGIVGQNTWRKLLGL</sequence>
<evidence type="ECO:0000259" key="4">
    <source>
        <dbReference type="Pfam" id="PF01471"/>
    </source>
</evidence>
<dbReference type="SUPFAM" id="SSF47090">
    <property type="entry name" value="PGBD-like"/>
    <property type="match status" value="1"/>
</dbReference>
<dbReference type="InterPro" id="IPR036365">
    <property type="entry name" value="PGBD-like_sf"/>
</dbReference>
<feature type="domain" description="Peptidoglycan binding-like" evidence="4">
    <location>
        <begin position="253"/>
        <end position="304"/>
    </location>
</feature>
<dbReference type="PROSITE" id="PS51904">
    <property type="entry name" value="GLYCOSYL_HYDROL_F25_2"/>
    <property type="match status" value="1"/>
</dbReference>
<evidence type="ECO:0000313" key="6">
    <source>
        <dbReference type="Proteomes" id="UP000512286"/>
    </source>
</evidence>
<dbReference type="AlphaFoldDB" id="A0A7D6W3I9"/>
<keyword evidence="3" id="KW-0326">Glycosidase</keyword>
<dbReference type="RefSeq" id="WP_181603440.1">
    <property type="nucleotide sequence ID" value="NZ_CP059378.1"/>
</dbReference>
<name>A0A7D6W3I9_9CLOT</name>
<dbReference type="GO" id="GO:0003796">
    <property type="term" value="F:lysozyme activity"/>
    <property type="evidence" value="ECO:0007669"/>
    <property type="project" value="InterPro"/>
</dbReference>
<dbReference type="Gene3D" id="1.10.101.10">
    <property type="entry name" value="PGBD-like superfamily/PGBD"/>
    <property type="match status" value="1"/>
</dbReference>
<dbReference type="InterPro" id="IPR017853">
    <property type="entry name" value="GH"/>
</dbReference>
<evidence type="ECO:0000313" key="5">
    <source>
        <dbReference type="EMBL" id="QLY81945.1"/>
    </source>
</evidence>
<gene>
    <name evidence="5" type="ORF">HZF06_10270</name>
</gene>
<evidence type="ECO:0000256" key="1">
    <source>
        <dbReference type="ARBA" id="ARBA00010646"/>
    </source>
</evidence>
<dbReference type="SUPFAM" id="SSF51445">
    <property type="entry name" value="(Trans)glycosidases"/>
    <property type="match status" value="1"/>
</dbReference>
<dbReference type="InterPro" id="IPR002477">
    <property type="entry name" value="Peptidoglycan-bd-like"/>
</dbReference>
<keyword evidence="2" id="KW-0378">Hydrolase</keyword>
<dbReference type="PANTHER" id="PTHR34135:SF2">
    <property type="entry name" value="LYSOZYME"/>
    <property type="match status" value="1"/>
</dbReference>
<reference evidence="5 6" key="1">
    <citation type="submission" date="2020-07" db="EMBL/GenBank/DDBJ databases">
        <title>Electron transfer.</title>
        <authorList>
            <person name="Huang L."/>
            <person name="Liu X."/>
            <person name="Zhou S."/>
        </authorList>
    </citation>
    <scope>NUCLEOTIDE SEQUENCE [LARGE SCALE GENOMIC DNA]</scope>
    <source>
        <strain evidence="5 6">Lx1</strain>
    </source>
</reference>
<dbReference type="GO" id="GO:0016052">
    <property type="term" value="P:carbohydrate catabolic process"/>
    <property type="evidence" value="ECO:0007669"/>
    <property type="project" value="TreeGrafter"/>
</dbReference>
<evidence type="ECO:0000256" key="2">
    <source>
        <dbReference type="ARBA" id="ARBA00022801"/>
    </source>
</evidence>
<dbReference type="Proteomes" id="UP000512286">
    <property type="component" value="Chromosome"/>
</dbReference>
<dbReference type="EMBL" id="CP059378">
    <property type="protein sequence ID" value="QLY81945.1"/>
    <property type="molecule type" value="Genomic_DNA"/>
</dbReference>
<dbReference type="SMART" id="SM00641">
    <property type="entry name" value="Glyco_25"/>
    <property type="match status" value="1"/>
</dbReference>
<dbReference type="GO" id="GO:0016998">
    <property type="term" value="P:cell wall macromolecule catabolic process"/>
    <property type="evidence" value="ECO:0007669"/>
    <property type="project" value="InterPro"/>
</dbReference>
<dbReference type="PANTHER" id="PTHR34135">
    <property type="entry name" value="LYSOZYME"/>
    <property type="match status" value="1"/>
</dbReference>
<dbReference type="InterPro" id="IPR018077">
    <property type="entry name" value="Glyco_hydro_fam25_subgr"/>
</dbReference>
<dbReference type="CDD" id="cd06525">
    <property type="entry name" value="GH25_Lyc-like"/>
    <property type="match status" value="1"/>
</dbReference>
<dbReference type="Gene3D" id="3.20.20.80">
    <property type="entry name" value="Glycosidases"/>
    <property type="match status" value="1"/>
</dbReference>